<protein>
    <submittedName>
        <fullName evidence="3">Membrane protein</fullName>
    </submittedName>
</protein>
<feature type="transmembrane region" description="Helical" evidence="1">
    <location>
        <begin position="75"/>
        <end position="91"/>
    </location>
</feature>
<evidence type="ECO:0000313" key="4">
    <source>
        <dbReference type="Proteomes" id="UP000239549"/>
    </source>
</evidence>
<feature type="transmembrane region" description="Helical" evidence="1">
    <location>
        <begin position="166"/>
        <end position="188"/>
    </location>
</feature>
<dbReference type="AlphaFoldDB" id="A0A2L2XBA2"/>
<evidence type="ECO:0000313" key="3">
    <source>
        <dbReference type="EMBL" id="GBF33380.1"/>
    </source>
</evidence>
<dbReference type="RefSeq" id="WP_165792053.1">
    <property type="nucleotide sequence ID" value="NZ_BFAV01000098.1"/>
</dbReference>
<dbReference type="Pfam" id="PF04982">
    <property type="entry name" value="TM_HPP"/>
    <property type="match status" value="1"/>
</dbReference>
<keyword evidence="1" id="KW-1133">Transmembrane helix</keyword>
<keyword evidence="1" id="KW-0472">Membrane</keyword>
<proteinExistence type="predicted"/>
<dbReference type="PANTHER" id="PTHR33741">
    <property type="entry name" value="TRANSMEMBRANE PROTEIN DDB_G0269096-RELATED"/>
    <property type="match status" value="1"/>
</dbReference>
<evidence type="ECO:0000259" key="2">
    <source>
        <dbReference type="Pfam" id="PF04982"/>
    </source>
</evidence>
<feature type="transmembrane region" description="Helical" evidence="1">
    <location>
        <begin position="52"/>
        <end position="69"/>
    </location>
</feature>
<keyword evidence="4" id="KW-1185">Reference proteome</keyword>
<feature type="domain" description="HPP transmembrane region" evidence="2">
    <location>
        <begin position="46"/>
        <end position="194"/>
    </location>
</feature>
<accession>A0A2L2XBA2</accession>
<organism evidence="3 4">
    <name type="scientific">Desulfocucumis palustris</name>
    <dbReference type="NCBI Taxonomy" id="1898651"/>
    <lineage>
        <taxon>Bacteria</taxon>
        <taxon>Bacillati</taxon>
        <taxon>Bacillota</taxon>
        <taxon>Clostridia</taxon>
        <taxon>Eubacteriales</taxon>
        <taxon>Desulfocucumaceae</taxon>
        <taxon>Desulfocucumis</taxon>
    </lineage>
</organism>
<evidence type="ECO:0000256" key="1">
    <source>
        <dbReference type="SAM" id="Phobius"/>
    </source>
</evidence>
<feature type="transmembrane region" description="Helical" evidence="1">
    <location>
        <begin position="127"/>
        <end position="145"/>
    </location>
</feature>
<name>A0A2L2XBA2_9FIRM</name>
<gene>
    <name evidence="3" type="ORF">DCCM_2481</name>
</gene>
<dbReference type="EMBL" id="BFAV01000098">
    <property type="protein sequence ID" value="GBF33380.1"/>
    <property type="molecule type" value="Genomic_DNA"/>
</dbReference>
<keyword evidence="1" id="KW-0812">Transmembrane</keyword>
<dbReference type="InterPro" id="IPR058581">
    <property type="entry name" value="TM_HPP"/>
</dbReference>
<dbReference type="Proteomes" id="UP000239549">
    <property type="component" value="Unassembled WGS sequence"/>
</dbReference>
<dbReference type="PANTHER" id="PTHR33741:SF5">
    <property type="entry name" value="TRANSMEMBRANE PROTEIN DDB_G0269096-RELATED"/>
    <property type="match status" value="1"/>
</dbReference>
<comment type="caution">
    <text evidence="3">The sequence shown here is derived from an EMBL/GenBank/DDBJ whole genome shotgun (WGS) entry which is preliminary data.</text>
</comment>
<reference evidence="4" key="1">
    <citation type="submission" date="2018-02" db="EMBL/GenBank/DDBJ databases">
        <title>Genome sequence of Desulfocucumis palustris strain NAW-5.</title>
        <authorList>
            <person name="Watanabe M."/>
            <person name="Kojima H."/>
            <person name="Fukui M."/>
        </authorList>
    </citation>
    <scope>NUCLEOTIDE SEQUENCE [LARGE SCALE GENOMIC DNA]</scope>
    <source>
        <strain evidence="4">NAW-5</strain>
    </source>
</reference>
<sequence>MNSKPAARQNENSRAPGKKTFVLKAIYIIRNYFAKMRGTEQCKKEHLSLRELFILAITIFGCVGVIAWISSYFNLPLLIPSFLASAVLLYTNHQSPAAQPRNIIGGHVLSAATGILTQSVLGANWYSLTIALVAAVILMILTGTIHPPAGGTLYIAIFGGFGLKSVLLTVAAGSLLMVALAMLLINILPWRKYPSYW</sequence>
<dbReference type="InterPro" id="IPR007065">
    <property type="entry name" value="HPP"/>
</dbReference>